<dbReference type="InterPro" id="IPR024311">
    <property type="entry name" value="Lipocalin-like"/>
</dbReference>
<proteinExistence type="predicted"/>
<dbReference type="Proteomes" id="UP000077552">
    <property type="component" value="Unassembled WGS sequence"/>
</dbReference>
<keyword evidence="3" id="KW-1185">Reference proteome</keyword>
<evidence type="ECO:0000313" key="2">
    <source>
        <dbReference type="EMBL" id="OAD91785.1"/>
    </source>
</evidence>
<evidence type="ECO:0000259" key="1">
    <source>
        <dbReference type="Pfam" id="PF13648"/>
    </source>
</evidence>
<dbReference type="AlphaFoldDB" id="A0A1A9LH22"/>
<sequence>MEAEELNGEIMYICNGTLTNSGTYELNGDQLTTTVDTATGPEVTTTTITLNNDILKATFDYQEYGDIEFVYQKD</sequence>
<evidence type="ECO:0000313" key="3">
    <source>
        <dbReference type="Proteomes" id="UP000077552"/>
    </source>
</evidence>
<organism evidence="2 3">
    <name type="scientific">Aequorivita soesokkakensis</name>
    <dbReference type="NCBI Taxonomy" id="1385699"/>
    <lineage>
        <taxon>Bacteria</taxon>
        <taxon>Pseudomonadati</taxon>
        <taxon>Bacteroidota</taxon>
        <taxon>Flavobacteriia</taxon>
        <taxon>Flavobacteriales</taxon>
        <taxon>Flavobacteriaceae</taxon>
        <taxon>Aequorivita</taxon>
    </lineage>
</organism>
<protein>
    <recommendedName>
        <fullName evidence="1">Lipocalin-like domain-containing protein</fullName>
    </recommendedName>
</protein>
<comment type="caution">
    <text evidence="2">The sequence shown here is derived from an EMBL/GenBank/DDBJ whole genome shotgun (WGS) entry which is preliminary data.</text>
</comment>
<reference evidence="2 3" key="1">
    <citation type="submission" date="2016-05" db="EMBL/GenBank/DDBJ databases">
        <title>Genome sequencing of Vitellibacter soesokkakensis RSSK-12.</title>
        <authorList>
            <person name="Thevarajoo S."/>
            <person name="Selvaratnam C."/>
            <person name="Goh K.M."/>
            <person name="Chan K.-G."/>
            <person name="Chong C.S."/>
        </authorList>
    </citation>
    <scope>NUCLEOTIDE SEQUENCE [LARGE SCALE GENOMIC DNA]</scope>
    <source>
        <strain evidence="2 3">RSSK-12</strain>
    </source>
</reference>
<name>A0A1A9LH22_9FLAO</name>
<accession>A0A1A9LH22</accession>
<dbReference type="EMBL" id="LXIE01000010">
    <property type="protein sequence ID" value="OAD91785.1"/>
    <property type="molecule type" value="Genomic_DNA"/>
</dbReference>
<gene>
    <name evidence="2" type="ORF">A7A78_11060</name>
</gene>
<feature type="domain" description="Lipocalin-like" evidence="1">
    <location>
        <begin position="14"/>
        <end position="56"/>
    </location>
</feature>
<dbReference type="Pfam" id="PF13648">
    <property type="entry name" value="Lipocalin_4"/>
    <property type="match status" value="1"/>
</dbReference>